<dbReference type="OrthoDB" id="3694718at2759"/>
<feature type="compositionally biased region" description="Low complexity" evidence="1">
    <location>
        <begin position="104"/>
        <end position="117"/>
    </location>
</feature>
<feature type="compositionally biased region" description="Low complexity" evidence="1">
    <location>
        <begin position="55"/>
        <end position="67"/>
    </location>
</feature>
<feature type="compositionally biased region" description="Basic and acidic residues" evidence="1">
    <location>
        <begin position="74"/>
        <end position="89"/>
    </location>
</feature>
<reference evidence="2 3" key="1">
    <citation type="journal article" date="2012" name="PLoS Pathog.">
        <title>Diverse lifestyles and strategies of plant pathogenesis encoded in the genomes of eighteen Dothideomycetes fungi.</title>
        <authorList>
            <person name="Ohm R.A."/>
            <person name="Feau N."/>
            <person name="Henrissat B."/>
            <person name="Schoch C.L."/>
            <person name="Horwitz B.A."/>
            <person name="Barry K.W."/>
            <person name="Condon B.J."/>
            <person name="Copeland A.C."/>
            <person name="Dhillon B."/>
            <person name="Glaser F."/>
            <person name="Hesse C.N."/>
            <person name="Kosti I."/>
            <person name="LaButti K."/>
            <person name="Lindquist E.A."/>
            <person name="Lucas S."/>
            <person name="Salamov A.A."/>
            <person name="Bradshaw R.E."/>
            <person name="Ciuffetti L."/>
            <person name="Hamelin R.C."/>
            <person name="Kema G.H.J."/>
            <person name="Lawrence C."/>
            <person name="Scott J.A."/>
            <person name="Spatafora J.W."/>
            <person name="Turgeon B.G."/>
            <person name="de Wit P.J.G.M."/>
            <person name="Zhong S."/>
            <person name="Goodwin S.B."/>
            <person name="Grigoriev I.V."/>
        </authorList>
    </citation>
    <scope>NUCLEOTIDE SEQUENCE [LARGE SCALE GENOMIC DNA]</scope>
    <source>
        <strain evidence="3">28A</strain>
    </source>
</reference>
<gene>
    <name evidence="2" type="ORF">SETTUDRAFT_37875</name>
</gene>
<protein>
    <submittedName>
        <fullName evidence="2">Uncharacterized protein</fullName>
    </submittedName>
</protein>
<dbReference type="GeneID" id="19404303"/>
<keyword evidence="3" id="KW-1185">Reference proteome</keyword>
<organism evidence="2 3">
    <name type="scientific">Exserohilum turcicum (strain 28A)</name>
    <name type="common">Northern leaf blight fungus</name>
    <name type="synonym">Setosphaeria turcica</name>
    <dbReference type="NCBI Taxonomy" id="671987"/>
    <lineage>
        <taxon>Eukaryota</taxon>
        <taxon>Fungi</taxon>
        <taxon>Dikarya</taxon>
        <taxon>Ascomycota</taxon>
        <taxon>Pezizomycotina</taxon>
        <taxon>Dothideomycetes</taxon>
        <taxon>Pleosporomycetidae</taxon>
        <taxon>Pleosporales</taxon>
        <taxon>Pleosporineae</taxon>
        <taxon>Pleosporaceae</taxon>
        <taxon>Exserohilum</taxon>
    </lineage>
</organism>
<feature type="compositionally biased region" description="Basic residues" evidence="1">
    <location>
        <begin position="33"/>
        <end position="52"/>
    </location>
</feature>
<reference evidence="2 3" key="2">
    <citation type="journal article" date="2013" name="PLoS Genet.">
        <title>Comparative genome structure, secondary metabolite, and effector coding capacity across Cochliobolus pathogens.</title>
        <authorList>
            <person name="Condon B.J."/>
            <person name="Leng Y."/>
            <person name="Wu D."/>
            <person name="Bushley K.E."/>
            <person name="Ohm R.A."/>
            <person name="Otillar R."/>
            <person name="Martin J."/>
            <person name="Schackwitz W."/>
            <person name="Grimwood J."/>
            <person name="MohdZainudin N."/>
            <person name="Xue C."/>
            <person name="Wang R."/>
            <person name="Manning V.A."/>
            <person name="Dhillon B."/>
            <person name="Tu Z.J."/>
            <person name="Steffenson B.J."/>
            <person name="Salamov A."/>
            <person name="Sun H."/>
            <person name="Lowry S."/>
            <person name="LaButti K."/>
            <person name="Han J."/>
            <person name="Copeland A."/>
            <person name="Lindquist E."/>
            <person name="Barry K."/>
            <person name="Schmutz J."/>
            <person name="Baker S.E."/>
            <person name="Ciuffetti L.M."/>
            <person name="Grigoriev I.V."/>
            <person name="Zhong S."/>
            <person name="Turgeon B.G."/>
        </authorList>
    </citation>
    <scope>NUCLEOTIDE SEQUENCE [LARGE SCALE GENOMIC DNA]</scope>
    <source>
        <strain evidence="3">28A</strain>
    </source>
</reference>
<dbReference type="eggNOG" id="ENOG502R92N">
    <property type="taxonomic scope" value="Eukaryota"/>
</dbReference>
<proteinExistence type="predicted"/>
<name>R0IXQ1_EXST2</name>
<evidence type="ECO:0000313" key="2">
    <source>
        <dbReference type="EMBL" id="EOA89361.1"/>
    </source>
</evidence>
<dbReference type="EMBL" id="KB908515">
    <property type="protein sequence ID" value="EOA89361.1"/>
    <property type="molecule type" value="Genomic_DNA"/>
</dbReference>
<evidence type="ECO:0000256" key="1">
    <source>
        <dbReference type="SAM" id="MobiDB-lite"/>
    </source>
</evidence>
<dbReference type="Proteomes" id="UP000016935">
    <property type="component" value="Unassembled WGS sequence"/>
</dbReference>
<sequence length="316" mass="34723">MFSAFFDHDPFHHMAAMPPALPYEKYFSPPPPRRQRQHGHHHNHNHNHHRHAFHPDASPPSYFSSSPSPSPDQDQDHDHDPYFHSDSDTSLRIPAAPLPHRYTSSSSNNNNNNNNNNSKKKNGPSHSNGTSGTGSMTMLGATPGFRRTTLKLARRTFEKINAMHPSSFSSSSSSSSAAVLILPDLLTPLLVTVWNPTSTTAAGAAYTLRATVAGDMRFCDVVRQIVGDEQQQQQGGEVVRAYVKVRGEWQEPEACCRVSEFVEQVGSSRYVGEVQVKIEVGGGSRVGGIGDGAVSGGRRGFAAWERETGRAWEIRE</sequence>
<dbReference type="HOGENOM" id="CLU_1042606_0_0_1"/>
<evidence type="ECO:0000313" key="3">
    <source>
        <dbReference type="Proteomes" id="UP000016935"/>
    </source>
</evidence>
<feature type="compositionally biased region" description="Low complexity" evidence="1">
    <location>
        <begin position="125"/>
        <end position="142"/>
    </location>
</feature>
<feature type="region of interest" description="Disordered" evidence="1">
    <location>
        <begin position="25"/>
        <end position="143"/>
    </location>
</feature>
<dbReference type="RefSeq" id="XP_008022926.1">
    <property type="nucleotide sequence ID" value="XM_008024735.1"/>
</dbReference>
<dbReference type="AlphaFoldDB" id="R0IXQ1"/>
<accession>R0IXQ1</accession>